<feature type="compositionally biased region" description="Low complexity" evidence="1">
    <location>
        <begin position="377"/>
        <end position="386"/>
    </location>
</feature>
<evidence type="ECO:0000256" key="1">
    <source>
        <dbReference type="SAM" id="MobiDB-lite"/>
    </source>
</evidence>
<organism evidence="2 3">
    <name type="scientific">Pandoravirus kuranda</name>
    <dbReference type="NCBI Taxonomy" id="3019033"/>
    <lineage>
        <taxon>Viruses</taxon>
        <taxon>Pandoravirus</taxon>
    </lineage>
</organism>
<feature type="compositionally biased region" description="Basic and acidic residues" evidence="1">
    <location>
        <begin position="1"/>
        <end position="14"/>
    </location>
</feature>
<dbReference type="Proteomes" id="UP001185135">
    <property type="component" value="Segment"/>
</dbReference>
<evidence type="ECO:0000313" key="2">
    <source>
        <dbReference type="EMBL" id="WBR14204.1"/>
    </source>
</evidence>
<feature type="region of interest" description="Disordered" evidence="1">
    <location>
        <begin position="363"/>
        <end position="393"/>
    </location>
</feature>
<dbReference type="EMBL" id="ON887157">
    <property type="protein sequence ID" value="WBR14204.1"/>
    <property type="molecule type" value="Genomic_DNA"/>
</dbReference>
<sequence>MSATHWSERARPLDPSRPVAAGPTTRPPDQLLNRNGARMCDALGCRRHVRLIEVHRGVFCRRHAAVAADLRARIAPHRGDAVEAEARVAEIVFRKRPDHGHVHYAVRLSNQTRWVDARAARDRGPTAADLDVPRAPTGPIRQMPAIGAPAGPRSVSQPPASWFGPEPAESEGDPWPPAPVRRVGADPTTRVTTTTACPLQQARHVDDHRAASVAQTQGGAAGDPDNAKARGRPSDGVAAPMPRIACDGQSGWVPVSLVARSPHDPTTTHCPTRKPQRGALQSATCVPTPLDQSISGGAADLDLRVDERDHDACRAVGCTKVPRMRIDGEGVFCKRHGRVAAAARSRAVGLIGDVPFACATVMTGGTNDNRTRRPAGPRRTATASRACWPPSVP</sequence>
<feature type="region of interest" description="Disordered" evidence="1">
    <location>
        <begin position="1"/>
        <end position="33"/>
    </location>
</feature>
<evidence type="ECO:0000313" key="3">
    <source>
        <dbReference type="Proteomes" id="UP001185135"/>
    </source>
</evidence>
<name>A0AA95J1W8_9VIRU</name>
<feature type="region of interest" description="Disordered" evidence="1">
    <location>
        <begin position="196"/>
        <end position="240"/>
    </location>
</feature>
<proteinExistence type="predicted"/>
<accession>A0AA95J1W8</accession>
<gene>
    <name evidence="2" type="ORF">pkur_cds_29</name>
</gene>
<reference evidence="2" key="1">
    <citation type="submission" date="2022-06" db="EMBL/GenBank/DDBJ databases">
        <authorList>
            <person name="Legendre M."/>
            <person name="Claverie J.-M."/>
            <person name="Alempic J.-M."/>
            <person name="Abergel C."/>
        </authorList>
    </citation>
    <scope>NUCLEOTIDE SEQUENCE</scope>
    <source>
        <strain evidence="2">Kuranda</strain>
    </source>
</reference>
<protein>
    <submittedName>
        <fullName evidence="2">Uncharacterized protein</fullName>
    </submittedName>
</protein>
<feature type="region of interest" description="Disordered" evidence="1">
    <location>
        <begin position="149"/>
        <end position="177"/>
    </location>
</feature>